<evidence type="ECO:0000313" key="2">
    <source>
        <dbReference type="EMBL" id="MBB4102290.1"/>
    </source>
</evidence>
<keyword evidence="1" id="KW-1133">Transmembrane helix</keyword>
<feature type="transmembrane region" description="Helical" evidence="1">
    <location>
        <begin position="16"/>
        <end position="36"/>
    </location>
</feature>
<organism evidence="2 3">
    <name type="scientific">Allorhizobium borbori</name>
    <dbReference type="NCBI Taxonomy" id="485907"/>
    <lineage>
        <taxon>Bacteria</taxon>
        <taxon>Pseudomonadati</taxon>
        <taxon>Pseudomonadota</taxon>
        <taxon>Alphaproteobacteria</taxon>
        <taxon>Hyphomicrobiales</taxon>
        <taxon>Rhizobiaceae</taxon>
        <taxon>Rhizobium/Agrobacterium group</taxon>
        <taxon>Allorhizobium</taxon>
    </lineage>
</organism>
<sequence>MSSPALYWFLQGTRGIASLPALILMASCAGFAALALESGLTRGHAVLMTAGIWALPAQIILTGAMHTGLNIVAAFLAVTFSSIRFMPMLAALVPEMRTERTPLWKLLLISHFVAITSWVFALRYVRDVPREYRLTWFTGFAVPLTAINTVIVAFGYGLLSAFPPILSAVLAFMTPVYFLLSMWGSARDVMTRVSFITGLVLGPAVTPFAPQLDIFYAGIGGGTAVYLADRWRRKRKEARS</sequence>
<feature type="transmembrane region" description="Helical" evidence="1">
    <location>
        <begin position="57"/>
        <end position="83"/>
    </location>
</feature>
<reference evidence="2 3" key="1">
    <citation type="submission" date="2020-08" db="EMBL/GenBank/DDBJ databases">
        <title>Genomic Encyclopedia of Type Strains, Phase IV (KMG-IV): sequencing the most valuable type-strain genomes for metagenomic binning, comparative biology and taxonomic classification.</title>
        <authorList>
            <person name="Goeker M."/>
        </authorList>
    </citation>
    <scope>NUCLEOTIDE SEQUENCE [LARGE SCALE GENOMIC DNA]</scope>
    <source>
        <strain evidence="2 3">DSM 26385</strain>
    </source>
</reference>
<keyword evidence="1" id="KW-0812">Transmembrane</keyword>
<comment type="caution">
    <text evidence="2">The sequence shown here is derived from an EMBL/GenBank/DDBJ whole genome shotgun (WGS) entry which is preliminary data.</text>
</comment>
<gene>
    <name evidence="2" type="ORF">GGQ66_000825</name>
</gene>
<dbReference type="Pfam" id="PF03591">
    <property type="entry name" value="AzlC"/>
    <property type="match status" value="1"/>
</dbReference>
<dbReference type="EMBL" id="JACIDU010000003">
    <property type="protein sequence ID" value="MBB4102290.1"/>
    <property type="molecule type" value="Genomic_DNA"/>
</dbReference>
<evidence type="ECO:0000256" key="1">
    <source>
        <dbReference type="SAM" id="Phobius"/>
    </source>
</evidence>
<name>A0A7W6K1C3_9HYPH</name>
<evidence type="ECO:0000313" key="3">
    <source>
        <dbReference type="Proteomes" id="UP000584824"/>
    </source>
</evidence>
<keyword evidence="3" id="KW-1185">Reference proteome</keyword>
<feature type="transmembrane region" description="Helical" evidence="1">
    <location>
        <begin position="162"/>
        <end position="180"/>
    </location>
</feature>
<feature type="transmembrane region" description="Helical" evidence="1">
    <location>
        <begin position="103"/>
        <end position="122"/>
    </location>
</feature>
<dbReference type="AlphaFoldDB" id="A0A7W6K1C3"/>
<accession>A0A7W6K1C3</accession>
<protein>
    <submittedName>
        <fullName evidence="2">Putative branched-subunit amino acid permease</fullName>
    </submittedName>
</protein>
<dbReference type="InterPro" id="IPR011606">
    <property type="entry name" value="Brnchd-chn_aa_trnsp_permease"/>
</dbReference>
<keyword evidence="1" id="KW-0472">Membrane</keyword>
<dbReference type="Proteomes" id="UP000584824">
    <property type="component" value="Unassembled WGS sequence"/>
</dbReference>
<proteinExistence type="predicted"/>
<feature type="transmembrane region" description="Helical" evidence="1">
    <location>
        <begin position="214"/>
        <end position="231"/>
    </location>
</feature>
<dbReference type="RefSeq" id="WP_237358788.1">
    <property type="nucleotide sequence ID" value="NZ_JACIDU010000003.1"/>
</dbReference>
<feature type="transmembrane region" description="Helical" evidence="1">
    <location>
        <begin position="134"/>
        <end position="156"/>
    </location>
</feature>